<gene>
    <name evidence="2" type="ORF">IPJ38_16835</name>
</gene>
<dbReference type="Pfam" id="PF08269">
    <property type="entry name" value="dCache_2"/>
    <property type="match status" value="1"/>
</dbReference>
<organism evidence="2 3">
    <name type="scientific">Candidatus Dechloromonas phosphorivorans</name>
    <dbReference type="NCBI Taxonomy" id="2899244"/>
    <lineage>
        <taxon>Bacteria</taxon>
        <taxon>Pseudomonadati</taxon>
        <taxon>Pseudomonadota</taxon>
        <taxon>Betaproteobacteria</taxon>
        <taxon>Rhodocyclales</taxon>
        <taxon>Azonexaceae</taxon>
        <taxon>Dechloromonas</taxon>
    </lineage>
</organism>
<evidence type="ECO:0000313" key="3">
    <source>
        <dbReference type="Proteomes" id="UP000739411"/>
    </source>
</evidence>
<dbReference type="Gene3D" id="3.30.450.20">
    <property type="entry name" value="PAS domain"/>
    <property type="match status" value="1"/>
</dbReference>
<protein>
    <submittedName>
        <fullName evidence="2">Cache domain-containing protein</fullName>
    </submittedName>
</protein>
<dbReference type="AlphaFoldDB" id="A0A935K013"/>
<sequence>MYRIHSFARGGNGVAPEPGPASGCWLSDCPSDLRKEIPKRPVAEVKRLIIEALRPVRFYEGRGYYFIDDMAGQFILLPTAPQLEGKTILDSKDDARAFHHARFDRSSQQA</sequence>
<reference evidence="2 3" key="1">
    <citation type="submission" date="2020-10" db="EMBL/GenBank/DDBJ databases">
        <title>Connecting structure to function with the recovery of over 1000 high-quality activated sludge metagenome-assembled genomes encoding full-length rRNA genes using long-read sequencing.</title>
        <authorList>
            <person name="Singleton C.M."/>
            <person name="Petriglieri F."/>
            <person name="Kristensen J.M."/>
            <person name="Kirkegaard R.H."/>
            <person name="Michaelsen T.Y."/>
            <person name="Andersen M.H."/>
            <person name="Karst S.M."/>
            <person name="Dueholm M.S."/>
            <person name="Nielsen P.H."/>
            <person name="Albertsen M."/>
        </authorList>
    </citation>
    <scope>NUCLEOTIDE SEQUENCE [LARGE SCALE GENOMIC DNA]</scope>
    <source>
        <strain evidence="2">EsbW_18-Q3-R4-48_BATAC.463</strain>
    </source>
</reference>
<dbReference type="EMBL" id="JADJMS010000046">
    <property type="protein sequence ID" value="MBK7416500.1"/>
    <property type="molecule type" value="Genomic_DNA"/>
</dbReference>
<dbReference type="InterPro" id="IPR004010">
    <property type="entry name" value="Double_Cache_2"/>
</dbReference>
<proteinExistence type="predicted"/>
<evidence type="ECO:0000313" key="2">
    <source>
        <dbReference type="EMBL" id="MBK7416500.1"/>
    </source>
</evidence>
<name>A0A935K013_9RHOO</name>
<feature type="domain" description="Double Cache" evidence="1">
    <location>
        <begin position="39"/>
        <end position="95"/>
    </location>
</feature>
<accession>A0A935K013</accession>
<evidence type="ECO:0000259" key="1">
    <source>
        <dbReference type="Pfam" id="PF08269"/>
    </source>
</evidence>
<comment type="caution">
    <text evidence="2">The sequence shown here is derived from an EMBL/GenBank/DDBJ whole genome shotgun (WGS) entry which is preliminary data.</text>
</comment>
<dbReference type="Proteomes" id="UP000739411">
    <property type="component" value="Unassembled WGS sequence"/>
</dbReference>